<accession>A7VRW1</accession>
<dbReference type="EMBL" id="ABCB02000017">
    <property type="protein sequence ID" value="EDO61791.1"/>
    <property type="molecule type" value="Genomic_DNA"/>
</dbReference>
<dbReference type="Proteomes" id="UP000003490">
    <property type="component" value="Unassembled WGS sequence"/>
</dbReference>
<dbReference type="AlphaFoldDB" id="A7VRW1"/>
<name>A7VRW1_9FIRM</name>
<proteinExistence type="predicted"/>
<evidence type="ECO:0000313" key="1">
    <source>
        <dbReference type="EMBL" id="EDO61791.1"/>
    </source>
</evidence>
<protein>
    <submittedName>
        <fullName evidence="1">Uncharacterized protein</fullName>
    </submittedName>
</protein>
<sequence length="38" mass="4342">MLMTKKSRLEFTSFYGVFSVGLDKTQSLLFSLPIQSIK</sequence>
<organism evidence="1 2">
    <name type="scientific">[Clostridium] leptum DSM 753</name>
    <dbReference type="NCBI Taxonomy" id="428125"/>
    <lineage>
        <taxon>Bacteria</taxon>
        <taxon>Bacillati</taxon>
        <taxon>Bacillota</taxon>
        <taxon>Clostridia</taxon>
        <taxon>Eubacteriales</taxon>
        <taxon>Oscillospiraceae</taxon>
        <taxon>Oscillospiraceae incertae sedis</taxon>
    </lineage>
</organism>
<reference evidence="1 2" key="2">
    <citation type="submission" date="2007-08" db="EMBL/GenBank/DDBJ databases">
        <authorList>
            <person name="Fulton L."/>
            <person name="Clifton S."/>
            <person name="Fulton B."/>
            <person name="Xu J."/>
            <person name="Minx P."/>
            <person name="Pepin K.H."/>
            <person name="Johnson M."/>
            <person name="Thiruvilangam P."/>
            <person name="Bhonagiri V."/>
            <person name="Nash W.E."/>
            <person name="Wang C."/>
            <person name="Mardis E.R."/>
            <person name="Wilson R.K."/>
        </authorList>
    </citation>
    <scope>NUCLEOTIDE SEQUENCE [LARGE SCALE GENOMIC DNA]</scope>
    <source>
        <strain evidence="1 2">DSM 753</strain>
    </source>
</reference>
<gene>
    <name evidence="1" type="ORF">CLOLEP_01298</name>
</gene>
<dbReference type="HOGENOM" id="CLU_3326569_0_0_9"/>
<comment type="caution">
    <text evidence="1">The sequence shown here is derived from an EMBL/GenBank/DDBJ whole genome shotgun (WGS) entry which is preliminary data.</text>
</comment>
<reference evidence="1 2" key="1">
    <citation type="submission" date="2007-08" db="EMBL/GenBank/DDBJ databases">
        <title>Draft genome sequence of Clostridium leptum (DSM 753).</title>
        <authorList>
            <person name="Sudarsanam P."/>
            <person name="Ley R."/>
            <person name="Guruge J."/>
            <person name="Turnbaugh P.J."/>
            <person name="Mahowald M."/>
            <person name="Liep D."/>
            <person name="Gordon J."/>
        </authorList>
    </citation>
    <scope>NUCLEOTIDE SEQUENCE [LARGE SCALE GENOMIC DNA]</scope>
    <source>
        <strain evidence="1 2">DSM 753</strain>
    </source>
</reference>
<evidence type="ECO:0000313" key="2">
    <source>
        <dbReference type="Proteomes" id="UP000003490"/>
    </source>
</evidence>